<dbReference type="InterPro" id="IPR004101">
    <property type="entry name" value="Mur_ligase_C"/>
</dbReference>
<evidence type="ECO:0000256" key="14">
    <source>
        <dbReference type="ARBA" id="ARBA00022909"/>
    </source>
</evidence>
<evidence type="ECO:0000256" key="4">
    <source>
        <dbReference type="ARBA" id="ARBA00005150"/>
    </source>
</evidence>
<dbReference type="PROSITE" id="PS01011">
    <property type="entry name" value="FOLYLPOLYGLU_SYNT_1"/>
    <property type="match status" value="1"/>
</dbReference>
<evidence type="ECO:0000256" key="16">
    <source>
        <dbReference type="ARBA" id="ARBA00030592"/>
    </source>
</evidence>
<comment type="catalytic activity">
    <reaction evidence="18">
        <text>(6S)-5,6,7,8-tetrahydrofolyl-(gamma-L-Glu)(n) + L-glutamate + ATP = (6S)-5,6,7,8-tetrahydrofolyl-(gamma-L-Glu)(n+1) + ADP + phosphate + H(+)</text>
        <dbReference type="Rhea" id="RHEA:10580"/>
        <dbReference type="Rhea" id="RHEA-COMP:14738"/>
        <dbReference type="Rhea" id="RHEA-COMP:14740"/>
        <dbReference type="ChEBI" id="CHEBI:15378"/>
        <dbReference type="ChEBI" id="CHEBI:29985"/>
        <dbReference type="ChEBI" id="CHEBI:30616"/>
        <dbReference type="ChEBI" id="CHEBI:43474"/>
        <dbReference type="ChEBI" id="CHEBI:141005"/>
        <dbReference type="ChEBI" id="CHEBI:456216"/>
        <dbReference type="EC" id="6.3.2.17"/>
    </reaction>
</comment>
<dbReference type="Pfam" id="PF02875">
    <property type="entry name" value="Mur_ligase_C"/>
    <property type="match status" value="1"/>
</dbReference>
<keyword evidence="11 22" id="KW-0547">Nucleotide-binding</keyword>
<dbReference type="NCBIfam" id="TIGR01499">
    <property type="entry name" value="folC"/>
    <property type="match status" value="1"/>
</dbReference>
<evidence type="ECO:0000313" key="25">
    <source>
        <dbReference type="EMBL" id="KFE99375.1"/>
    </source>
</evidence>
<evidence type="ECO:0000256" key="7">
    <source>
        <dbReference type="ARBA" id="ARBA00013025"/>
    </source>
</evidence>
<comment type="cofactor">
    <cofactor evidence="1">
        <name>Mg(2+)</name>
        <dbReference type="ChEBI" id="CHEBI:18420"/>
    </cofactor>
</comment>
<dbReference type="InterPro" id="IPR013221">
    <property type="entry name" value="Mur_ligase_cen"/>
</dbReference>
<dbReference type="SUPFAM" id="SSF53623">
    <property type="entry name" value="MurD-like peptide ligases, catalytic domain"/>
    <property type="match status" value="1"/>
</dbReference>
<dbReference type="GO" id="GO:0046872">
    <property type="term" value="F:metal ion binding"/>
    <property type="evidence" value="ECO:0007669"/>
    <property type="project" value="UniProtKB-KW"/>
</dbReference>
<evidence type="ECO:0000256" key="5">
    <source>
        <dbReference type="ARBA" id="ARBA00008276"/>
    </source>
</evidence>
<evidence type="ECO:0000256" key="2">
    <source>
        <dbReference type="ARBA" id="ARBA00002714"/>
    </source>
</evidence>
<dbReference type="InterPro" id="IPR018109">
    <property type="entry name" value="Folylpolyglutamate_synth_CS"/>
</dbReference>
<gene>
    <name evidence="25" type="ORF">IX39_01495</name>
</gene>
<dbReference type="GO" id="GO:0005737">
    <property type="term" value="C:cytoplasm"/>
    <property type="evidence" value="ECO:0007669"/>
    <property type="project" value="TreeGrafter"/>
</dbReference>
<dbReference type="Proteomes" id="UP000028713">
    <property type="component" value="Unassembled WGS sequence"/>
</dbReference>
<dbReference type="RefSeq" id="WP_034672803.1">
    <property type="nucleotide sequence ID" value="NZ_FPAP01000002.1"/>
</dbReference>
<evidence type="ECO:0000259" key="24">
    <source>
        <dbReference type="Pfam" id="PF08245"/>
    </source>
</evidence>
<evidence type="ECO:0000256" key="18">
    <source>
        <dbReference type="ARBA" id="ARBA00047493"/>
    </source>
</evidence>
<dbReference type="eggNOG" id="COG0285">
    <property type="taxonomic scope" value="Bacteria"/>
</dbReference>
<evidence type="ECO:0000259" key="23">
    <source>
        <dbReference type="Pfam" id="PF02875"/>
    </source>
</evidence>
<dbReference type="EMBL" id="JPRP01000001">
    <property type="protein sequence ID" value="KFE99375.1"/>
    <property type="molecule type" value="Genomic_DNA"/>
</dbReference>
<name>A0A085Z4L2_9FLAO</name>
<evidence type="ECO:0000256" key="22">
    <source>
        <dbReference type="PIRNR" id="PIRNR001563"/>
    </source>
</evidence>
<comment type="caution">
    <text evidence="25">The sequence shown here is derived from an EMBL/GenBank/DDBJ whole genome shotgun (WGS) entry which is preliminary data.</text>
</comment>
<keyword evidence="12 22" id="KW-0067">ATP-binding</keyword>
<sequence length="414" mass="46752">MTNEQYQEAVEWLFVQAPNYQIDGLKAYKPGLDNIKRLCDFFGNPQDKIKCIHIGGTNGKGSTSNILSSVLQEAGYKTGLYNSPHLIDFTERIKVNGKNCNKEFVYNFIQKLKNLPEDILPSFFEFTTIMAFEYFYQQNVDFAIIEVGLGGRLDSTNIITPLVSAITNVQLDHQNILGNTIEEIAGEKAGIIKNNIPIISGDENEVVKNIIKAKADKENALFIDATLLNTDLKSDLKGNYQAKNIKVVLALIEELKKLNFIISNENIQSGLLSVHKNTGFIGRWFEFSQHPLTICDTGHNQAGLEYVFSQLNSIEKHKHIVLGFVNDKKIDDVMTLLPENSEFYFAKPSINRGRHPEDYEDLLINAKISYKIFDSVQEAYLSAKQECTNEEMIFIGGSNFVVGDFLEKNLEIIK</sequence>
<dbReference type="PIRSF" id="PIRSF001563">
    <property type="entry name" value="Folylpolyglu_synth"/>
    <property type="match status" value="1"/>
</dbReference>
<evidence type="ECO:0000256" key="17">
    <source>
        <dbReference type="ARBA" id="ARBA00032510"/>
    </source>
</evidence>
<keyword evidence="26" id="KW-1185">Reference proteome</keyword>
<dbReference type="Gene3D" id="3.40.1190.10">
    <property type="entry name" value="Mur-like, catalytic domain"/>
    <property type="match status" value="1"/>
</dbReference>
<keyword evidence="9 22" id="KW-0436">Ligase</keyword>
<organism evidence="25 26">
    <name type="scientific">Chryseobacterium formosense</name>
    <dbReference type="NCBI Taxonomy" id="236814"/>
    <lineage>
        <taxon>Bacteria</taxon>
        <taxon>Pseudomonadati</taxon>
        <taxon>Bacteroidota</taxon>
        <taxon>Flavobacteriia</taxon>
        <taxon>Flavobacteriales</taxon>
        <taxon>Weeksellaceae</taxon>
        <taxon>Chryseobacterium group</taxon>
        <taxon>Chryseobacterium</taxon>
    </lineage>
</organism>
<evidence type="ECO:0000256" key="1">
    <source>
        <dbReference type="ARBA" id="ARBA00001946"/>
    </source>
</evidence>
<comment type="pathway">
    <text evidence="3">Cofactor biosynthesis; tetrahydrofolate biosynthesis; 7,8-dihydrofolate from 2-amino-4-hydroxy-6-hydroxymethyl-7,8-dihydropteridine diphosphate and 4-aminobenzoate: step 2/2.</text>
</comment>
<evidence type="ECO:0000256" key="13">
    <source>
        <dbReference type="ARBA" id="ARBA00022842"/>
    </source>
</evidence>
<keyword evidence="13" id="KW-0460">Magnesium</keyword>
<reference evidence="25 26" key="1">
    <citation type="submission" date="2014-07" db="EMBL/GenBank/DDBJ databases">
        <title>Genome of Chryseobacterium formosense LMG 24722.</title>
        <authorList>
            <person name="Pipes S.E."/>
            <person name="Stropko S.J."/>
            <person name="Newman J.D."/>
        </authorList>
    </citation>
    <scope>NUCLEOTIDE SEQUENCE [LARGE SCALE GENOMIC DNA]</scope>
    <source>
        <strain evidence="25 26">LMG 24722</strain>
    </source>
</reference>
<dbReference type="SUPFAM" id="SSF53244">
    <property type="entry name" value="MurD-like peptide ligases, peptide-binding domain"/>
    <property type="match status" value="1"/>
</dbReference>
<accession>A0A085Z4L2</accession>
<feature type="domain" description="Mur ligase central" evidence="24">
    <location>
        <begin position="54"/>
        <end position="214"/>
    </location>
</feature>
<keyword evidence="10" id="KW-0479">Metal-binding</keyword>
<evidence type="ECO:0000256" key="21">
    <source>
        <dbReference type="ARBA" id="ARBA00049161"/>
    </source>
</evidence>
<dbReference type="OrthoDB" id="9809356at2"/>
<dbReference type="PROSITE" id="PS01012">
    <property type="entry name" value="FOLYLPOLYGLU_SYNT_2"/>
    <property type="match status" value="1"/>
</dbReference>
<comment type="function">
    <text evidence="2">Functions in two distinct reactions of the de novo folate biosynthetic pathway. Catalyzes the addition of a glutamate residue to dihydropteroate (7,8-dihydropteroate or H2Pte) to form dihydrofolate (7,8-dihydrofolate monoglutamate or H2Pte-Glu). Also catalyzes successive additions of L-glutamate to tetrahydrofolate or 10-formyltetrahydrofolate or 5,10-methylenetetrahydrofolate, leading to folylpolyglutamate derivatives.</text>
</comment>
<dbReference type="Gene3D" id="3.90.190.20">
    <property type="entry name" value="Mur ligase, C-terminal domain"/>
    <property type="match status" value="1"/>
</dbReference>
<feature type="domain" description="Mur ligase C-terminal" evidence="23">
    <location>
        <begin position="290"/>
        <end position="398"/>
    </location>
</feature>
<dbReference type="PANTHER" id="PTHR11136">
    <property type="entry name" value="FOLYLPOLYGLUTAMATE SYNTHASE-RELATED"/>
    <property type="match status" value="1"/>
</dbReference>
<evidence type="ECO:0000313" key="26">
    <source>
        <dbReference type="Proteomes" id="UP000028713"/>
    </source>
</evidence>
<dbReference type="InterPro" id="IPR036565">
    <property type="entry name" value="Mur-like_cat_sf"/>
</dbReference>
<dbReference type="InterPro" id="IPR001645">
    <property type="entry name" value="Folylpolyglutamate_synth"/>
</dbReference>
<dbReference type="InterPro" id="IPR036615">
    <property type="entry name" value="Mur_ligase_C_dom_sf"/>
</dbReference>
<dbReference type="FunFam" id="3.40.1190.10:FF:000011">
    <property type="entry name" value="Folylpolyglutamate synthase/dihydrofolate synthase"/>
    <property type="match status" value="1"/>
</dbReference>
<evidence type="ECO:0000256" key="19">
    <source>
        <dbReference type="ARBA" id="ARBA00047808"/>
    </source>
</evidence>
<proteinExistence type="inferred from homology"/>
<evidence type="ECO:0000256" key="6">
    <source>
        <dbReference type="ARBA" id="ARBA00013023"/>
    </source>
</evidence>
<dbReference type="Pfam" id="PF08245">
    <property type="entry name" value="Mur_ligase_M"/>
    <property type="match status" value="1"/>
</dbReference>
<dbReference type="GO" id="GO:0046656">
    <property type="term" value="P:folic acid biosynthetic process"/>
    <property type="evidence" value="ECO:0007669"/>
    <property type="project" value="UniProtKB-KW"/>
</dbReference>
<evidence type="ECO:0000256" key="3">
    <source>
        <dbReference type="ARBA" id="ARBA00004799"/>
    </source>
</evidence>
<dbReference type="STRING" id="236814.IX39_01495"/>
<comment type="catalytic activity">
    <reaction evidence="20">
        <text>(6R)-5,10-methylenetetrahydrofolyl-(gamma-L-Glu)(n) + L-glutamate + ATP = (6R)-5,10-methylenetetrahydrofolyl-(gamma-L-Glu)(n+1) + ADP + phosphate + H(+)</text>
        <dbReference type="Rhea" id="RHEA:51912"/>
        <dbReference type="Rhea" id="RHEA-COMP:13257"/>
        <dbReference type="Rhea" id="RHEA-COMP:13258"/>
        <dbReference type="ChEBI" id="CHEBI:15378"/>
        <dbReference type="ChEBI" id="CHEBI:29985"/>
        <dbReference type="ChEBI" id="CHEBI:30616"/>
        <dbReference type="ChEBI" id="CHEBI:43474"/>
        <dbReference type="ChEBI" id="CHEBI:136572"/>
        <dbReference type="ChEBI" id="CHEBI:456216"/>
        <dbReference type="EC" id="6.3.2.17"/>
    </reaction>
</comment>
<dbReference type="GO" id="GO:0008841">
    <property type="term" value="F:dihydrofolate synthase activity"/>
    <property type="evidence" value="ECO:0007669"/>
    <property type="project" value="UniProtKB-EC"/>
</dbReference>
<comment type="similarity">
    <text evidence="5 22">Belongs to the folylpolyglutamate synthase family.</text>
</comment>
<evidence type="ECO:0000256" key="9">
    <source>
        <dbReference type="ARBA" id="ARBA00022598"/>
    </source>
</evidence>
<dbReference type="EC" id="6.3.2.17" evidence="7"/>
<evidence type="ECO:0000256" key="10">
    <source>
        <dbReference type="ARBA" id="ARBA00022723"/>
    </source>
</evidence>
<dbReference type="EC" id="6.3.2.12" evidence="6"/>
<dbReference type="PANTHER" id="PTHR11136:SF0">
    <property type="entry name" value="DIHYDROFOLATE SYNTHETASE-RELATED"/>
    <property type="match status" value="1"/>
</dbReference>
<dbReference type="GO" id="GO:0004326">
    <property type="term" value="F:tetrahydrofolylpolyglutamate synthase activity"/>
    <property type="evidence" value="ECO:0007669"/>
    <property type="project" value="UniProtKB-EC"/>
</dbReference>
<evidence type="ECO:0000256" key="11">
    <source>
        <dbReference type="ARBA" id="ARBA00022741"/>
    </source>
</evidence>
<dbReference type="AlphaFoldDB" id="A0A085Z4L2"/>
<evidence type="ECO:0000256" key="20">
    <source>
        <dbReference type="ARBA" id="ARBA00049035"/>
    </source>
</evidence>
<evidence type="ECO:0000256" key="8">
    <source>
        <dbReference type="ARBA" id="ARBA00019357"/>
    </source>
</evidence>
<comment type="pathway">
    <text evidence="4">Cofactor biosynthesis; tetrahydrofolylpolyglutamate biosynthesis.</text>
</comment>
<evidence type="ECO:0000256" key="15">
    <source>
        <dbReference type="ARBA" id="ARBA00030048"/>
    </source>
</evidence>
<keyword evidence="14" id="KW-0289">Folate biosynthesis</keyword>
<dbReference type="GO" id="GO:0005524">
    <property type="term" value="F:ATP binding"/>
    <property type="evidence" value="ECO:0007669"/>
    <property type="project" value="UniProtKB-KW"/>
</dbReference>
<comment type="catalytic activity">
    <reaction evidence="21">
        <text>7,8-dihydropteroate + L-glutamate + ATP = 7,8-dihydrofolate + ADP + phosphate + H(+)</text>
        <dbReference type="Rhea" id="RHEA:23584"/>
        <dbReference type="ChEBI" id="CHEBI:15378"/>
        <dbReference type="ChEBI" id="CHEBI:17839"/>
        <dbReference type="ChEBI" id="CHEBI:29985"/>
        <dbReference type="ChEBI" id="CHEBI:30616"/>
        <dbReference type="ChEBI" id="CHEBI:43474"/>
        <dbReference type="ChEBI" id="CHEBI:57451"/>
        <dbReference type="ChEBI" id="CHEBI:456216"/>
        <dbReference type="EC" id="6.3.2.12"/>
    </reaction>
</comment>
<protein>
    <recommendedName>
        <fullName evidence="8">Dihydrofolate synthase/folylpolyglutamate synthase</fullName>
        <ecNumber evidence="6">6.3.2.12</ecNumber>
        <ecNumber evidence="7">6.3.2.17</ecNumber>
    </recommendedName>
    <alternativeName>
        <fullName evidence="17">Folylpoly-gamma-glutamate synthetase-dihydrofolate synthetase</fullName>
    </alternativeName>
    <alternativeName>
        <fullName evidence="15">Folylpolyglutamate synthetase</fullName>
    </alternativeName>
    <alternativeName>
        <fullName evidence="16">Tetrahydrofolylpolyglutamate synthase</fullName>
    </alternativeName>
</protein>
<evidence type="ECO:0000256" key="12">
    <source>
        <dbReference type="ARBA" id="ARBA00022840"/>
    </source>
</evidence>
<comment type="catalytic activity">
    <reaction evidence="19">
        <text>10-formyltetrahydrofolyl-(gamma-L-Glu)(n) + L-glutamate + ATP = 10-formyltetrahydrofolyl-(gamma-L-Glu)(n+1) + ADP + phosphate + H(+)</text>
        <dbReference type="Rhea" id="RHEA:51904"/>
        <dbReference type="Rhea" id="RHEA-COMP:13088"/>
        <dbReference type="Rhea" id="RHEA-COMP:14300"/>
        <dbReference type="ChEBI" id="CHEBI:15378"/>
        <dbReference type="ChEBI" id="CHEBI:29985"/>
        <dbReference type="ChEBI" id="CHEBI:30616"/>
        <dbReference type="ChEBI" id="CHEBI:43474"/>
        <dbReference type="ChEBI" id="CHEBI:134413"/>
        <dbReference type="ChEBI" id="CHEBI:456216"/>
        <dbReference type="EC" id="6.3.2.17"/>
    </reaction>
</comment>